<accession>A0AAW5JQF2</accession>
<keyword evidence="1" id="KW-0808">Transferase</keyword>
<evidence type="ECO:0000313" key="2">
    <source>
        <dbReference type="Proteomes" id="UP001204562"/>
    </source>
</evidence>
<dbReference type="Gene3D" id="3.10.520.10">
    <property type="entry name" value="ApbE-like domains"/>
    <property type="match status" value="1"/>
</dbReference>
<proteinExistence type="predicted"/>
<organism evidence="1 2">
    <name type="scientific">Intestinimonas massiliensis</name>
    <name type="common">ex Afouda et al. 2020</name>
    <dbReference type="NCBI Taxonomy" id="1673721"/>
    <lineage>
        <taxon>Bacteria</taxon>
        <taxon>Bacillati</taxon>
        <taxon>Bacillota</taxon>
        <taxon>Clostridia</taxon>
        <taxon>Eubacteriales</taxon>
        <taxon>Intestinimonas</taxon>
    </lineage>
</organism>
<comment type="caution">
    <text evidence="1">The sequence shown here is derived from an EMBL/GenBank/DDBJ whole genome shotgun (WGS) entry which is preliminary data.</text>
</comment>
<evidence type="ECO:0000313" key="1">
    <source>
        <dbReference type="EMBL" id="MCQ4772053.1"/>
    </source>
</evidence>
<dbReference type="EMBL" id="JANFYS010000321">
    <property type="protein sequence ID" value="MCQ4772053.1"/>
    <property type="molecule type" value="Genomic_DNA"/>
</dbReference>
<dbReference type="InterPro" id="IPR024932">
    <property type="entry name" value="ApbE"/>
</dbReference>
<name>A0AAW5JQF2_9FIRM</name>
<dbReference type="AlphaFoldDB" id="A0AAW5JQF2"/>
<dbReference type="GO" id="GO:0016740">
    <property type="term" value="F:transferase activity"/>
    <property type="evidence" value="ECO:0007669"/>
    <property type="project" value="UniProtKB-KW"/>
</dbReference>
<dbReference type="Pfam" id="PF02424">
    <property type="entry name" value="ApbE"/>
    <property type="match status" value="1"/>
</dbReference>
<sequence length="98" mass="10784">NDYPGLNNLKTVNDRVGEAPVEVDRRIIDLLLEAREMYGVTGGKVNVAFGSVLSIWHDYREAGIPDPERAALPPMEALRAAAEHTDPEAVVIDEERST</sequence>
<reference evidence="1" key="1">
    <citation type="submission" date="2022-06" db="EMBL/GenBank/DDBJ databases">
        <title>Isolation of gut microbiota from human fecal samples.</title>
        <authorList>
            <person name="Pamer E.G."/>
            <person name="Barat B."/>
            <person name="Waligurski E."/>
            <person name="Medina S."/>
            <person name="Paddock L."/>
            <person name="Mostad J."/>
        </authorList>
    </citation>
    <scope>NUCLEOTIDE SEQUENCE</scope>
    <source>
        <strain evidence="1">DFI.9.91</strain>
    </source>
</reference>
<dbReference type="Proteomes" id="UP001204562">
    <property type="component" value="Unassembled WGS sequence"/>
</dbReference>
<dbReference type="SUPFAM" id="SSF143631">
    <property type="entry name" value="ApbE-like"/>
    <property type="match status" value="1"/>
</dbReference>
<dbReference type="RefSeq" id="WP_256305025.1">
    <property type="nucleotide sequence ID" value="NZ_JANFYS010000321.1"/>
</dbReference>
<feature type="non-terminal residue" evidence="1">
    <location>
        <position position="98"/>
    </location>
</feature>
<gene>
    <name evidence="1" type="ORF">NE579_16760</name>
</gene>
<protein>
    <submittedName>
        <fullName evidence="1">FAD:protein FMN transferase</fullName>
    </submittedName>
</protein>
<feature type="non-terminal residue" evidence="1">
    <location>
        <position position="1"/>
    </location>
</feature>
<dbReference type="InterPro" id="IPR003374">
    <property type="entry name" value="ApbE-like_sf"/>
</dbReference>